<evidence type="ECO:0000256" key="3">
    <source>
        <dbReference type="ARBA" id="ARBA00022605"/>
    </source>
</evidence>
<keyword evidence="5 8" id="KW-0057">Aromatic amino acid biosynthesis</keyword>
<keyword evidence="6 8" id="KW-0456">Lyase</keyword>
<dbReference type="PANTHER" id="PTHR43406">
    <property type="entry name" value="TRYPTOPHAN SYNTHASE, ALPHA CHAIN"/>
    <property type="match status" value="1"/>
</dbReference>
<keyword evidence="4 8" id="KW-0822">Tryptophan biosynthesis</keyword>
<gene>
    <name evidence="8 10" type="primary">trpA</name>
    <name evidence="10" type="ordered locus">CHU_3297</name>
</gene>
<dbReference type="InterPro" id="IPR013785">
    <property type="entry name" value="Aldolase_TIM"/>
</dbReference>
<comment type="subunit">
    <text evidence="2 8">Tetramer of two alpha and two beta chains.</text>
</comment>
<dbReference type="PROSITE" id="PS00167">
    <property type="entry name" value="TRP_SYNTHASE_ALPHA"/>
    <property type="match status" value="1"/>
</dbReference>
<evidence type="ECO:0000256" key="4">
    <source>
        <dbReference type="ARBA" id="ARBA00022822"/>
    </source>
</evidence>
<comment type="function">
    <text evidence="8">The alpha subunit is responsible for the aldol cleavage of indoleglycerol phosphate to indole and glyceraldehyde 3-phosphate.</text>
</comment>
<dbReference type="Gene3D" id="3.20.20.70">
    <property type="entry name" value="Aldolase class I"/>
    <property type="match status" value="1"/>
</dbReference>
<dbReference type="NCBIfam" id="TIGR00262">
    <property type="entry name" value="trpA"/>
    <property type="match status" value="1"/>
</dbReference>
<dbReference type="EC" id="4.2.1.20" evidence="8"/>
<evidence type="ECO:0000256" key="7">
    <source>
        <dbReference type="ARBA" id="ARBA00049047"/>
    </source>
</evidence>
<dbReference type="Pfam" id="PF00290">
    <property type="entry name" value="Trp_syntA"/>
    <property type="match status" value="1"/>
</dbReference>
<dbReference type="RefSeq" id="WP_011586644.1">
    <property type="nucleotide sequence ID" value="NC_008255.1"/>
</dbReference>
<dbReference type="CDD" id="cd04724">
    <property type="entry name" value="Tryptophan_synthase_alpha"/>
    <property type="match status" value="1"/>
</dbReference>
<evidence type="ECO:0000256" key="2">
    <source>
        <dbReference type="ARBA" id="ARBA00011270"/>
    </source>
</evidence>
<dbReference type="HAMAP" id="MF_00131">
    <property type="entry name" value="Trp_synth_alpha"/>
    <property type="match status" value="1"/>
</dbReference>
<dbReference type="UniPathway" id="UPA00035">
    <property type="reaction ID" value="UER00044"/>
</dbReference>
<comment type="similarity">
    <text evidence="8 9">Belongs to the TrpA family.</text>
</comment>
<reference evidence="10 11" key="1">
    <citation type="journal article" date="2007" name="Appl. Environ. Microbiol.">
        <title>Genome sequence of the cellulolytic gliding bacterium Cytophaga hutchinsonii.</title>
        <authorList>
            <person name="Xie G."/>
            <person name="Bruce D.C."/>
            <person name="Challacombe J.F."/>
            <person name="Chertkov O."/>
            <person name="Detter J.C."/>
            <person name="Gilna P."/>
            <person name="Han C.S."/>
            <person name="Lucas S."/>
            <person name="Misra M."/>
            <person name="Myers G.L."/>
            <person name="Richardson P."/>
            <person name="Tapia R."/>
            <person name="Thayer N."/>
            <person name="Thompson L.S."/>
            <person name="Brettin T.S."/>
            <person name="Henrissat B."/>
            <person name="Wilson D.B."/>
            <person name="McBride M.J."/>
        </authorList>
    </citation>
    <scope>NUCLEOTIDE SEQUENCE [LARGE SCALE GENOMIC DNA]</scope>
    <source>
        <strain evidence="11">ATCC 33406 / DSM 1761 / CIP 103989 / NBRC 15051 / NCIMB 9469 / D465</strain>
    </source>
</reference>
<dbReference type="GO" id="GO:0005829">
    <property type="term" value="C:cytosol"/>
    <property type="evidence" value="ECO:0007669"/>
    <property type="project" value="TreeGrafter"/>
</dbReference>
<feature type="active site" description="Proton acceptor" evidence="8">
    <location>
        <position position="53"/>
    </location>
</feature>
<evidence type="ECO:0000256" key="9">
    <source>
        <dbReference type="RuleBase" id="RU003662"/>
    </source>
</evidence>
<dbReference type="KEGG" id="chu:CHU_3297"/>
<comment type="catalytic activity">
    <reaction evidence="7 8">
        <text>(1S,2R)-1-C-(indol-3-yl)glycerol 3-phosphate + L-serine = D-glyceraldehyde 3-phosphate + L-tryptophan + H2O</text>
        <dbReference type="Rhea" id="RHEA:10532"/>
        <dbReference type="ChEBI" id="CHEBI:15377"/>
        <dbReference type="ChEBI" id="CHEBI:33384"/>
        <dbReference type="ChEBI" id="CHEBI:57912"/>
        <dbReference type="ChEBI" id="CHEBI:58866"/>
        <dbReference type="ChEBI" id="CHEBI:59776"/>
        <dbReference type="EC" id="4.2.1.20"/>
    </reaction>
</comment>
<evidence type="ECO:0000256" key="8">
    <source>
        <dbReference type="HAMAP-Rule" id="MF_00131"/>
    </source>
</evidence>
<dbReference type="InterPro" id="IPR002028">
    <property type="entry name" value="Trp_synthase_suA"/>
</dbReference>
<dbReference type="OrthoDB" id="9804578at2"/>
<dbReference type="GO" id="GO:0004834">
    <property type="term" value="F:tryptophan synthase activity"/>
    <property type="evidence" value="ECO:0007669"/>
    <property type="project" value="UniProtKB-UniRule"/>
</dbReference>
<dbReference type="SUPFAM" id="SSF51366">
    <property type="entry name" value="Ribulose-phoshate binding barrel"/>
    <property type="match status" value="1"/>
</dbReference>
<protein>
    <recommendedName>
        <fullName evidence="8">Tryptophan synthase alpha chain</fullName>
        <ecNumber evidence="8">4.2.1.20</ecNumber>
    </recommendedName>
</protein>
<evidence type="ECO:0000256" key="1">
    <source>
        <dbReference type="ARBA" id="ARBA00004733"/>
    </source>
</evidence>
<evidence type="ECO:0000256" key="6">
    <source>
        <dbReference type="ARBA" id="ARBA00023239"/>
    </source>
</evidence>
<evidence type="ECO:0000256" key="5">
    <source>
        <dbReference type="ARBA" id="ARBA00023141"/>
    </source>
</evidence>
<comment type="pathway">
    <text evidence="1 8">Amino-acid biosynthesis; L-tryptophan biosynthesis; L-tryptophan from chorismate: step 5/5.</text>
</comment>
<evidence type="ECO:0000313" key="11">
    <source>
        <dbReference type="Proteomes" id="UP000001822"/>
    </source>
</evidence>
<dbReference type="AlphaFoldDB" id="A0A6N4SW38"/>
<organism evidence="10 11">
    <name type="scientific">Cytophaga hutchinsonii (strain ATCC 33406 / DSM 1761 / CIP 103989 / NBRC 15051 / NCIMB 9469 / D465)</name>
    <dbReference type="NCBI Taxonomy" id="269798"/>
    <lineage>
        <taxon>Bacteria</taxon>
        <taxon>Pseudomonadati</taxon>
        <taxon>Bacteroidota</taxon>
        <taxon>Cytophagia</taxon>
        <taxon>Cytophagales</taxon>
        <taxon>Cytophagaceae</taxon>
        <taxon>Cytophaga</taxon>
    </lineage>
</organism>
<dbReference type="EMBL" id="CP000383">
    <property type="protein sequence ID" value="ABG60536.1"/>
    <property type="molecule type" value="Genomic_DNA"/>
</dbReference>
<evidence type="ECO:0000313" key="10">
    <source>
        <dbReference type="EMBL" id="ABG60536.1"/>
    </source>
</evidence>
<dbReference type="Proteomes" id="UP000001822">
    <property type="component" value="Chromosome"/>
</dbReference>
<keyword evidence="3 8" id="KW-0028">Amino-acid biosynthesis</keyword>
<accession>A0A6N4SW38</accession>
<feature type="active site" description="Proton acceptor" evidence="8">
    <location>
        <position position="64"/>
    </location>
</feature>
<dbReference type="PANTHER" id="PTHR43406:SF1">
    <property type="entry name" value="TRYPTOPHAN SYNTHASE ALPHA CHAIN, CHLOROPLASTIC"/>
    <property type="match status" value="1"/>
</dbReference>
<name>A0A6N4SW38_CYTH3</name>
<sequence length="265" mass="29630">METTTKVSNRLTALFQNKSNNLLNIYFTAGYPTLHDTVTVLKALEKAGVDMVEIGMPYSDPVADGPVIQQSSLDAINNGMTIKTLLQQLKDIRKEVTIPILLMGYFNTVMQYGVEKFMKEISEIGIDGVILPDLPLDEYIEHYQSICESNNISNVSLITPNTSDERLLVIDNITQGFIYMVSTNSTTGNDAKKTEDNHDAYFSRIKNMGLKSPRMIGFNIKDHKTFTDACTYANGAIIGSAFVRLLAQSKHLERDILTFVSEIRK</sequence>
<dbReference type="InterPro" id="IPR011060">
    <property type="entry name" value="RibuloseP-bd_barrel"/>
</dbReference>
<proteinExistence type="inferred from homology"/>
<keyword evidence="11" id="KW-1185">Reference proteome</keyword>
<dbReference type="InterPro" id="IPR018204">
    <property type="entry name" value="Trp_synthase_alpha_AS"/>
</dbReference>